<dbReference type="Pfam" id="PF04909">
    <property type="entry name" value="Amidohydro_2"/>
    <property type="match status" value="1"/>
</dbReference>
<dbReference type="SUPFAM" id="SSF51556">
    <property type="entry name" value="Metallo-dependent hydrolases"/>
    <property type="match status" value="1"/>
</dbReference>
<feature type="transmembrane region" description="Helical" evidence="5">
    <location>
        <begin position="443"/>
        <end position="465"/>
    </location>
</feature>
<dbReference type="Gene3D" id="3.20.20.140">
    <property type="entry name" value="Metal-dependent hydrolases"/>
    <property type="match status" value="1"/>
</dbReference>
<feature type="transmembrane region" description="Helical" evidence="5">
    <location>
        <begin position="553"/>
        <end position="575"/>
    </location>
</feature>
<protein>
    <recommendedName>
        <fullName evidence="6">Amidohydrolase-related domain-containing protein</fullName>
    </recommendedName>
</protein>
<dbReference type="Pfam" id="PF04479">
    <property type="entry name" value="RTA1"/>
    <property type="match status" value="1"/>
</dbReference>
<evidence type="ECO:0000256" key="2">
    <source>
        <dbReference type="ARBA" id="ARBA00022692"/>
    </source>
</evidence>
<keyword evidence="8" id="KW-1185">Reference proteome</keyword>
<name>A0A261Y7J7_9FUNG</name>
<dbReference type="PANTHER" id="PTHR31465:SF1">
    <property type="entry name" value="PROTEIN RTA1-RELATED"/>
    <property type="match status" value="1"/>
</dbReference>
<dbReference type="EMBL" id="MVBO01000003">
    <property type="protein sequence ID" value="OZJ06577.1"/>
    <property type="molecule type" value="Genomic_DNA"/>
</dbReference>
<evidence type="ECO:0000256" key="3">
    <source>
        <dbReference type="ARBA" id="ARBA00022989"/>
    </source>
</evidence>
<sequence length="703" mass="78465">MLPPLVTLEEHYVSKAFREANPAGLGLGLFPPDTDSKLDDLGEVRLREMDAGSISLQVVSHNAAAPVSTPDFDFVGALICNHANGVFYDGKAYDPFWERAQELDVPIYIHPSAAPKEMMSHYQGEYDAETANVLSTYGWRWHSDPGLHVLRLYASGVFDRFPRLKIIIGHMGEMLPFMHDRVLDFETHLGPRKRGWTTVWDENIWITTSGTFTVAPLACALQNTKKGRILYSVDYPFSSNLEGKRFMEEVQKSSIVTEEELEMIAYRNAEKLLGVRVAAFPAFTLKTVKWRISRIRVPAQLSQFPSWRIIFFPIWINIVSLPVRSAYRFEEFSQGFLGDIQVHETYFYAFDTLYIEIPPGRYLQPNHESAPEYPMQDELVQGTSGYKVVTSGGGNDKASLETEHVETRYAKAKCNPAALSIVALEIFLLSAIAMSYQSYRYRTLYMFAGVAGGLGEATGYALRLWSGQPDMVDNVGAYAASTLFLLLPPIVIALTSYLTVARITSGAEYHSKFINSAVLEKAFVIIDVICFLVQAAGGGMMAIASVADIGSNIALAGLAIALASLLTFAGITLYVQRSQQFQHLEFVPSKATIRLFGYEFRGITVSNWRVIFIPVWINIVTLLIRAAYRLAEFSQGFLGYIQVHEVYFYVFDALMMVIAIAAYIIIPPGRYLQLNNALSPAYPLQEELGKDLSSDLAIQQGSD</sequence>
<evidence type="ECO:0000256" key="4">
    <source>
        <dbReference type="ARBA" id="ARBA00023136"/>
    </source>
</evidence>
<evidence type="ECO:0000259" key="6">
    <source>
        <dbReference type="Pfam" id="PF04909"/>
    </source>
</evidence>
<feature type="transmembrane region" description="Helical" evidence="5">
    <location>
        <begin position="477"/>
        <end position="501"/>
    </location>
</feature>
<evidence type="ECO:0000256" key="5">
    <source>
        <dbReference type="SAM" id="Phobius"/>
    </source>
</evidence>
<evidence type="ECO:0000256" key="1">
    <source>
        <dbReference type="ARBA" id="ARBA00004141"/>
    </source>
</evidence>
<feature type="domain" description="Amidohydrolase-related" evidence="6">
    <location>
        <begin position="73"/>
        <end position="274"/>
    </location>
</feature>
<dbReference type="Proteomes" id="UP000242875">
    <property type="component" value="Unassembled WGS sequence"/>
</dbReference>
<dbReference type="AlphaFoldDB" id="A0A261Y7J7"/>
<comment type="caution">
    <text evidence="7">The sequence shown here is derived from an EMBL/GenBank/DDBJ whole genome shotgun (WGS) entry which is preliminary data.</text>
</comment>
<dbReference type="InterPro" id="IPR006680">
    <property type="entry name" value="Amidohydro-rel"/>
</dbReference>
<keyword evidence="2 5" id="KW-0812">Transmembrane</keyword>
<dbReference type="OrthoDB" id="2331248at2759"/>
<accession>A0A261Y7J7</accession>
<dbReference type="GO" id="GO:0016787">
    <property type="term" value="F:hydrolase activity"/>
    <property type="evidence" value="ECO:0007669"/>
    <property type="project" value="InterPro"/>
</dbReference>
<organism evidence="7 8">
    <name type="scientific">Bifiguratus adelaidae</name>
    <dbReference type="NCBI Taxonomy" id="1938954"/>
    <lineage>
        <taxon>Eukaryota</taxon>
        <taxon>Fungi</taxon>
        <taxon>Fungi incertae sedis</taxon>
        <taxon>Mucoromycota</taxon>
        <taxon>Mucoromycotina</taxon>
        <taxon>Endogonomycetes</taxon>
        <taxon>Endogonales</taxon>
        <taxon>Endogonales incertae sedis</taxon>
        <taxon>Bifiguratus</taxon>
    </lineage>
</organism>
<comment type="subcellular location">
    <subcellularLocation>
        <location evidence="1">Membrane</location>
        <topology evidence="1">Multi-pass membrane protein</topology>
    </subcellularLocation>
</comment>
<feature type="transmembrane region" description="Helical" evidence="5">
    <location>
        <begin position="610"/>
        <end position="628"/>
    </location>
</feature>
<reference evidence="7 8" key="1">
    <citation type="journal article" date="2017" name="Mycologia">
        <title>Bifiguratus adelaidae, gen. et sp. nov., a new member of Mucoromycotina in endophytic and soil-dwelling habitats.</title>
        <authorList>
            <person name="Torres-Cruz T.J."/>
            <person name="Billingsley Tobias T.L."/>
            <person name="Almatruk M."/>
            <person name="Hesse C."/>
            <person name="Kuske C.R."/>
            <person name="Desiro A."/>
            <person name="Benucci G.M."/>
            <person name="Bonito G."/>
            <person name="Stajich J.E."/>
            <person name="Dunlap C."/>
            <person name="Arnold A.E."/>
            <person name="Porras-Alfaro A."/>
        </authorList>
    </citation>
    <scope>NUCLEOTIDE SEQUENCE [LARGE SCALE GENOMIC DNA]</scope>
    <source>
        <strain evidence="7 8">AZ0501</strain>
    </source>
</reference>
<gene>
    <name evidence="7" type="ORF">BZG36_00601</name>
</gene>
<proteinExistence type="predicted"/>
<dbReference type="PANTHER" id="PTHR31465">
    <property type="entry name" value="PROTEIN RTA1-RELATED"/>
    <property type="match status" value="1"/>
</dbReference>
<feature type="transmembrane region" description="Helical" evidence="5">
    <location>
        <begin position="522"/>
        <end position="547"/>
    </location>
</feature>
<keyword evidence="4 5" id="KW-0472">Membrane</keyword>
<evidence type="ECO:0000313" key="8">
    <source>
        <dbReference type="Proteomes" id="UP000242875"/>
    </source>
</evidence>
<dbReference type="InterPro" id="IPR007568">
    <property type="entry name" value="RTA1"/>
</dbReference>
<dbReference type="GO" id="GO:0016020">
    <property type="term" value="C:membrane"/>
    <property type="evidence" value="ECO:0007669"/>
    <property type="project" value="UniProtKB-SubCell"/>
</dbReference>
<keyword evidence="3 5" id="KW-1133">Transmembrane helix</keyword>
<dbReference type="InterPro" id="IPR032466">
    <property type="entry name" value="Metal_Hydrolase"/>
</dbReference>
<feature type="transmembrane region" description="Helical" evidence="5">
    <location>
        <begin position="417"/>
        <end position="436"/>
    </location>
</feature>
<feature type="transmembrane region" description="Helical" evidence="5">
    <location>
        <begin position="648"/>
        <end position="666"/>
    </location>
</feature>
<evidence type="ECO:0000313" key="7">
    <source>
        <dbReference type="EMBL" id="OZJ06577.1"/>
    </source>
</evidence>